<dbReference type="Proteomes" id="UP000288805">
    <property type="component" value="Unassembled WGS sequence"/>
</dbReference>
<feature type="compositionally biased region" description="Low complexity" evidence="1">
    <location>
        <begin position="53"/>
        <end position="74"/>
    </location>
</feature>
<feature type="region of interest" description="Disordered" evidence="1">
    <location>
        <begin position="1"/>
        <end position="25"/>
    </location>
</feature>
<feature type="region of interest" description="Disordered" evidence="1">
    <location>
        <begin position="46"/>
        <end position="82"/>
    </location>
</feature>
<name>A0A438KMS3_VITVI</name>
<evidence type="ECO:0000256" key="1">
    <source>
        <dbReference type="SAM" id="MobiDB-lite"/>
    </source>
</evidence>
<protein>
    <submittedName>
        <fullName evidence="2">Uncharacterized protein</fullName>
    </submittedName>
</protein>
<accession>A0A438KMS3</accession>
<dbReference type="AlphaFoldDB" id="A0A438KMS3"/>
<evidence type="ECO:0000313" key="3">
    <source>
        <dbReference type="Proteomes" id="UP000288805"/>
    </source>
</evidence>
<reference evidence="2 3" key="1">
    <citation type="journal article" date="2018" name="PLoS Genet.">
        <title>Population sequencing reveals clonal diversity and ancestral inbreeding in the grapevine cultivar Chardonnay.</title>
        <authorList>
            <person name="Roach M.J."/>
            <person name="Johnson D.L."/>
            <person name="Bohlmann J."/>
            <person name="van Vuuren H.J."/>
            <person name="Jones S.J."/>
            <person name="Pretorius I.S."/>
            <person name="Schmidt S.A."/>
            <person name="Borneman A.R."/>
        </authorList>
    </citation>
    <scope>NUCLEOTIDE SEQUENCE [LARGE SCALE GENOMIC DNA]</scope>
    <source>
        <strain evidence="3">cv. Chardonnay</strain>
        <tissue evidence="2">Leaf</tissue>
    </source>
</reference>
<sequence length="121" mass="12819">MSYYPEKPPIFDHPTPPPTGYPPAGYLRRESESTIGDNLSVTTNSISAPTYDLSSTTDSLSATTGSLSTTTRNSISGNREGASATSYGIFNTSLWCTRGTTTTTSNCSYQSDASGIIMVLL</sequence>
<gene>
    <name evidence="2" type="ORF">CK203_012753</name>
</gene>
<evidence type="ECO:0000313" key="2">
    <source>
        <dbReference type="EMBL" id="RVX22487.1"/>
    </source>
</evidence>
<comment type="caution">
    <text evidence="2">The sequence shown here is derived from an EMBL/GenBank/DDBJ whole genome shotgun (WGS) entry which is preliminary data.</text>
</comment>
<proteinExistence type="predicted"/>
<organism evidence="2 3">
    <name type="scientific">Vitis vinifera</name>
    <name type="common">Grape</name>
    <dbReference type="NCBI Taxonomy" id="29760"/>
    <lineage>
        <taxon>Eukaryota</taxon>
        <taxon>Viridiplantae</taxon>
        <taxon>Streptophyta</taxon>
        <taxon>Embryophyta</taxon>
        <taxon>Tracheophyta</taxon>
        <taxon>Spermatophyta</taxon>
        <taxon>Magnoliopsida</taxon>
        <taxon>eudicotyledons</taxon>
        <taxon>Gunneridae</taxon>
        <taxon>Pentapetalae</taxon>
        <taxon>rosids</taxon>
        <taxon>Vitales</taxon>
        <taxon>Vitaceae</taxon>
        <taxon>Viteae</taxon>
        <taxon>Vitis</taxon>
    </lineage>
</organism>
<dbReference type="EMBL" id="QGNW01000003">
    <property type="protein sequence ID" value="RVX22487.1"/>
    <property type="molecule type" value="Genomic_DNA"/>
</dbReference>